<proteinExistence type="predicted"/>
<name>A0A0C5AYA4_BURPE</name>
<evidence type="ECO:0000313" key="1">
    <source>
        <dbReference type="EMBL" id="AJL34919.1"/>
    </source>
</evidence>
<gene>
    <name evidence="1" type="ORF">pBPS036</name>
</gene>
<organism evidence="1">
    <name type="scientific">Burkholderia pseudomallei</name>
    <name type="common">Pseudomonas pseudomallei</name>
    <dbReference type="NCBI Taxonomy" id="28450"/>
    <lineage>
        <taxon>Bacteria</taxon>
        <taxon>Pseudomonadati</taxon>
        <taxon>Pseudomonadota</taxon>
        <taxon>Betaproteobacteria</taxon>
        <taxon>Burkholderiales</taxon>
        <taxon>Burkholderiaceae</taxon>
        <taxon>Burkholderia</taxon>
        <taxon>pseudomallei group</taxon>
    </lineage>
</organism>
<reference evidence="1" key="1">
    <citation type="submission" date="2013-07" db="EMBL/GenBank/DDBJ databases">
        <title>Complete sequence of a native Burkholderia pseudomallei plasmid.</title>
        <authorList>
            <person name="Stone J.K."/>
            <person name="Bollig M.C."/>
            <person name="Gibbons H.S."/>
            <person name="Mayo M."/>
            <person name="Currie B.J."/>
            <person name="Keim P."/>
            <person name="Tuanyok A."/>
        </authorList>
    </citation>
    <scope>NUCLEOTIDE SEQUENCE</scope>
    <source>
        <strain evidence="1">MSHR1950</strain>
        <plasmid evidence="1">pBPSE01</plasmid>
    </source>
</reference>
<accession>A0A0C5AYA4</accession>
<dbReference type="AlphaFoldDB" id="A0A0C5AYA4"/>
<geneLocation type="plasmid" evidence="1">
    <name>pBPSE01</name>
</geneLocation>
<dbReference type="EMBL" id="KF418775">
    <property type="protein sequence ID" value="AJL34919.1"/>
    <property type="molecule type" value="Genomic_DNA"/>
</dbReference>
<keyword evidence="1" id="KW-0614">Plasmid</keyword>
<protein>
    <submittedName>
        <fullName evidence="1">Uncharacterized protein</fullName>
    </submittedName>
</protein>
<sequence>MWSHPVPRAAYPVIRPLARELERDGVPFEHTPRSDAACGRIRALAARRFCPRATCRHRRQSPEFAVPFRDRSPPPRPGKGSLRRVLARSVLACGCAPLRPAGTPLPARGYSLLSRRDDELRGLAAARKQLPIGQKQPLRRDSESWVPVGLNPLNRMERI</sequence>